<sequence>MFNDYYGFRTSINGGVTFTITPLGDRQYLEFHLRDLDTGEMKVSRMNLTAVSGGTLCSLLLRMMTHMESGGGKKTFKWDGSIPLVFVYEIGIGIRICADGKHYVFLSGNKNLLLRGLESIGEMTEACVKKDYDYAQHIAYCYRLLPNYVDQVFEQQESRVRMVHNTRFGFDICHEDKQGSFRLSFGGKRLDVIEIHEMIVAIIKLTCSVNDGKTINIGKYIFTNLDTESGDRYIGIFRNAIHVSCRAKMILVGTGELEAIVQSLGNIIFMETTRRGSDSKELARFTRAESENLKKNVQRLCELYSDRHKWTDQVYTWLRECTTMSLQELSVEYGGVQINRNRLLRSKPLLNK</sequence>
<protein>
    <submittedName>
        <fullName evidence="1">Uncharacterized protein</fullName>
    </submittedName>
</protein>
<evidence type="ECO:0000313" key="2">
    <source>
        <dbReference type="Proteomes" id="UP000318420"/>
    </source>
</evidence>
<proteinExistence type="predicted"/>
<keyword evidence="2" id="KW-1185">Reference proteome</keyword>
<evidence type="ECO:0000313" key="1">
    <source>
        <dbReference type="EMBL" id="QDH47078.1"/>
    </source>
</evidence>
<dbReference type="Proteomes" id="UP000318420">
    <property type="component" value="Segment"/>
</dbReference>
<name>A0A514A1C0_9CAUD</name>
<gene>
    <name evidence="1" type="ORF">LAh10_155</name>
</gene>
<organism evidence="1 2">
    <name type="scientific">Aeromonas phage LAh10</name>
    <dbReference type="NCBI Taxonomy" id="2591025"/>
    <lineage>
        <taxon>Viruses</taxon>
        <taxon>Duplodnaviria</taxon>
        <taxon>Heunggongvirae</taxon>
        <taxon>Uroviricota</taxon>
        <taxon>Caudoviricetes</taxon>
        <taxon>Chimalliviridae</taxon>
        <taxon>Ludhianavirus</taxon>
        <taxon>Ludhianavirus LAh10</taxon>
    </lineage>
</organism>
<reference evidence="1 2" key="1">
    <citation type="submission" date="2019-04" db="EMBL/GenBank/DDBJ databases">
        <title>Novel bacteriophages capable of disrupting biofilms from clinical strains of Aeromonas hydrophila with intrinsic antibiotic resistance.</title>
        <authorList>
            <person name="Kabwe M."/>
            <person name="Brown T.L."/>
            <person name="Speirs L."/>
            <person name="Ku H."/>
            <person name="Leach M."/>
            <person name="Chan H.T."/>
            <person name="Petrovski S."/>
            <person name="Lock P."/>
            <person name="Tucci J."/>
        </authorList>
    </citation>
    <scope>NUCLEOTIDE SEQUENCE [LARGE SCALE GENOMIC DNA]</scope>
</reference>
<dbReference type="EMBL" id="MK838116">
    <property type="protein sequence ID" value="QDH47078.1"/>
    <property type="molecule type" value="Genomic_DNA"/>
</dbReference>
<accession>A0A514A1C0</accession>